<dbReference type="AlphaFoldDB" id="A0A5C6PQB4"/>
<gene>
    <name evidence="1" type="ORF">D4764_01G0003420</name>
</gene>
<proteinExistence type="predicted"/>
<name>A0A5C6PQB4_9TELE</name>
<evidence type="ECO:0000313" key="1">
    <source>
        <dbReference type="EMBL" id="TWW80527.1"/>
    </source>
</evidence>
<accession>A0A5C6PQB4</accession>
<dbReference type="Proteomes" id="UP000324091">
    <property type="component" value="Chromosome 1"/>
</dbReference>
<dbReference type="EMBL" id="RHFK02000001">
    <property type="protein sequence ID" value="TWW80527.1"/>
    <property type="molecule type" value="Genomic_DNA"/>
</dbReference>
<reference evidence="1 2" key="1">
    <citation type="submission" date="2019-04" db="EMBL/GenBank/DDBJ databases">
        <title>Chromosome genome assembly for Takifugu flavidus.</title>
        <authorList>
            <person name="Xiao S."/>
        </authorList>
    </citation>
    <scope>NUCLEOTIDE SEQUENCE [LARGE SCALE GENOMIC DNA]</scope>
    <source>
        <strain evidence="1">HTHZ2018</strain>
        <tissue evidence="1">Muscle</tissue>
    </source>
</reference>
<sequence length="108" mass="11546">MGAITRHLASRAASAVKKKRADGRLQYIGGDTKGSTHLLFKRSGGQDPNSHQNCNFPLQHEPATVGFMAVIPSLSVVHGEGLPRGPHRVLPAPFTWTGAVATAAIHWM</sequence>
<evidence type="ECO:0000313" key="2">
    <source>
        <dbReference type="Proteomes" id="UP000324091"/>
    </source>
</evidence>
<protein>
    <submittedName>
        <fullName evidence="1">Uncharacterized protein</fullName>
    </submittedName>
</protein>
<organism evidence="1 2">
    <name type="scientific">Takifugu flavidus</name>
    <name type="common">sansaifugu</name>
    <dbReference type="NCBI Taxonomy" id="433684"/>
    <lineage>
        <taxon>Eukaryota</taxon>
        <taxon>Metazoa</taxon>
        <taxon>Chordata</taxon>
        <taxon>Craniata</taxon>
        <taxon>Vertebrata</taxon>
        <taxon>Euteleostomi</taxon>
        <taxon>Actinopterygii</taxon>
        <taxon>Neopterygii</taxon>
        <taxon>Teleostei</taxon>
        <taxon>Neoteleostei</taxon>
        <taxon>Acanthomorphata</taxon>
        <taxon>Eupercaria</taxon>
        <taxon>Tetraodontiformes</taxon>
        <taxon>Tetradontoidea</taxon>
        <taxon>Tetraodontidae</taxon>
        <taxon>Takifugu</taxon>
    </lineage>
</organism>
<keyword evidence="2" id="KW-1185">Reference proteome</keyword>
<comment type="caution">
    <text evidence="1">The sequence shown here is derived from an EMBL/GenBank/DDBJ whole genome shotgun (WGS) entry which is preliminary data.</text>
</comment>